<dbReference type="InterPro" id="IPR053140">
    <property type="entry name" value="GDSL_Rv0518-like"/>
</dbReference>
<sequence length="410" mass="43815">MRILSTVGFVLLYCGIASANRSPPPTWVATWTTSPIRSNPEHALPSPTSGNTTVRQVVRLTLGGAALRVRFTNRFGTTPLRIAGAHVAVASGPAAAGIQAGTDRALRFGGRPDVEVPAGADFWSDPVPFAAKPLSDLAITTHFAALPDQQTGHPGARTRSWIAGGDRLADTAFADARPVERWFQIAAVEVTAAPPARAIVALGDSITDGYGVTDGRHLRWTDDLARRLSAAPRTRRIAVLNQGIGGNCLLAECSGPNALARFDSDVASQPGARYVIVLEGINDLGRLGRERPVSPEERQSRVQQMIAGYAQIVARARALRLTVIGGTITPFVGNDYYHPDAAAEAARQAINAWIRTPGHFDAVIDFDRIVRDPARPDRLLPAYDSGDHLHPSIAGYRAMADAVPLTLFAR</sequence>
<dbReference type="CDD" id="cd01830">
    <property type="entry name" value="XynE_like"/>
    <property type="match status" value="1"/>
</dbReference>
<evidence type="ECO:0000313" key="3">
    <source>
        <dbReference type="EMBL" id="KZE15784.1"/>
    </source>
</evidence>
<keyword evidence="4" id="KW-1185">Reference proteome</keyword>
<dbReference type="Gene3D" id="3.40.50.1110">
    <property type="entry name" value="SGNH hydrolase"/>
    <property type="match status" value="1"/>
</dbReference>
<comment type="caution">
    <text evidence="3">The sequence shown here is derived from an EMBL/GenBank/DDBJ whole genome shotgun (WGS) entry which is preliminary data.</text>
</comment>
<dbReference type="EMBL" id="LQQO01000011">
    <property type="protein sequence ID" value="KZE15784.1"/>
    <property type="molecule type" value="Genomic_DNA"/>
</dbReference>
<name>A0ABR5YEA1_9SPHN</name>
<feature type="domain" description="SGNH hydrolase-type esterase" evidence="2">
    <location>
        <begin position="201"/>
        <end position="398"/>
    </location>
</feature>
<feature type="chain" id="PRO_5045085060" evidence="1">
    <location>
        <begin position="20"/>
        <end position="410"/>
    </location>
</feature>
<reference evidence="4" key="1">
    <citation type="submission" date="2016-01" db="EMBL/GenBank/DDBJ databases">
        <title>Draft genome of Chromobacterium sp. F49.</title>
        <authorList>
            <person name="Hong K.W."/>
        </authorList>
    </citation>
    <scope>NUCLEOTIDE SEQUENCE [LARGE SCALE GENOMIC DNA]</scope>
    <source>
        <strain evidence="4">CN3</strain>
    </source>
</reference>
<organism evidence="3 4">
    <name type="scientific">Sphingomonas hankookensis</name>
    <dbReference type="NCBI Taxonomy" id="563996"/>
    <lineage>
        <taxon>Bacteria</taxon>
        <taxon>Pseudomonadati</taxon>
        <taxon>Pseudomonadota</taxon>
        <taxon>Alphaproteobacteria</taxon>
        <taxon>Sphingomonadales</taxon>
        <taxon>Sphingomonadaceae</taxon>
        <taxon>Sphingomonas</taxon>
    </lineage>
</organism>
<dbReference type="RefSeq" id="WP_066689605.1">
    <property type="nucleotide sequence ID" value="NZ_LQQO01000011.1"/>
</dbReference>
<proteinExistence type="predicted"/>
<dbReference type="PANTHER" id="PTHR43784:SF2">
    <property type="entry name" value="GDSL-LIKE LIPASE_ACYLHYDROLASE, PUTATIVE (AFU_ORTHOLOGUE AFUA_2G00820)-RELATED"/>
    <property type="match status" value="1"/>
</dbReference>
<accession>A0ABR5YEA1</accession>
<dbReference type="Proteomes" id="UP000076609">
    <property type="component" value="Unassembled WGS sequence"/>
</dbReference>
<dbReference type="Pfam" id="PF13472">
    <property type="entry name" value="Lipase_GDSL_2"/>
    <property type="match status" value="1"/>
</dbReference>
<dbReference type="SUPFAM" id="SSF52266">
    <property type="entry name" value="SGNH hydrolase"/>
    <property type="match status" value="1"/>
</dbReference>
<feature type="signal peptide" evidence="1">
    <location>
        <begin position="1"/>
        <end position="19"/>
    </location>
</feature>
<dbReference type="InterPro" id="IPR013830">
    <property type="entry name" value="SGNH_hydro"/>
</dbReference>
<gene>
    <name evidence="3" type="ORF">AVT10_13135</name>
</gene>
<dbReference type="InterPro" id="IPR036514">
    <property type="entry name" value="SGNH_hydro_sf"/>
</dbReference>
<protein>
    <submittedName>
        <fullName evidence="3">GDSL family lipase</fullName>
    </submittedName>
</protein>
<evidence type="ECO:0000259" key="2">
    <source>
        <dbReference type="Pfam" id="PF13472"/>
    </source>
</evidence>
<dbReference type="PANTHER" id="PTHR43784">
    <property type="entry name" value="GDSL-LIKE LIPASE/ACYLHYDROLASE, PUTATIVE (AFU_ORTHOLOGUE AFUA_2G00820)-RELATED"/>
    <property type="match status" value="1"/>
</dbReference>
<keyword evidence="1" id="KW-0732">Signal</keyword>
<evidence type="ECO:0000313" key="4">
    <source>
        <dbReference type="Proteomes" id="UP000076609"/>
    </source>
</evidence>
<evidence type="ECO:0000256" key="1">
    <source>
        <dbReference type="SAM" id="SignalP"/>
    </source>
</evidence>